<evidence type="ECO:0000313" key="2">
    <source>
        <dbReference type="EMBL" id="QHU31384.1"/>
    </source>
</evidence>
<accession>A0A6C0LP79</accession>
<protein>
    <submittedName>
        <fullName evidence="2">Uncharacterized protein</fullName>
    </submittedName>
</protein>
<dbReference type="AlphaFoldDB" id="A0A6C0LP79"/>
<proteinExistence type="predicted"/>
<keyword evidence="1" id="KW-0812">Transmembrane</keyword>
<dbReference type="EMBL" id="MN740526">
    <property type="protein sequence ID" value="QHU31384.1"/>
    <property type="molecule type" value="Genomic_DNA"/>
</dbReference>
<feature type="transmembrane region" description="Helical" evidence="1">
    <location>
        <begin position="428"/>
        <end position="449"/>
    </location>
</feature>
<sequence>MLYLPWRFQKSRVLHCKFRKDDPPLSPLTPLSQLHSIREWVIHQYPSVSTSTHWWFKDLPADIKDLFYNIAKDKKIIEMFRKSVGKGYYIDLLHDMNEVYVSPPSNHNKDFVKNASNNIFYKVFGLRHIDGPFFSIPFASCYRVIVGLDENKDIMTIFNLTSQSYIIKTGDVVGFDFHRECHYISPIIWNVEAKPPTETTKYPKYPKYRVVLKIHYCVYPYWACIFGYVLSKLSILYNKLFRDIGDIGDLFLFTLKSKRKSTTYIAKLMILSTQVYHDIEFYIGNNNIQYVSLLLYVASKTHSNVFLFGSSFVHYLRWIDTDKHEYKRRDTVADGEAVADGMSNPIFKRDYYVFKFLYMLNYFHMYFSYTTENPIIYTSVIVPPLFALYLCNNYATAAAASAASAASAVAIIPKSIEIYLTCAMLNHYALQFTEYIYLFLNIFFNYTLLSKTIDM</sequence>
<evidence type="ECO:0000256" key="1">
    <source>
        <dbReference type="SAM" id="Phobius"/>
    </source>
</evidence>
<keyword evidence="1" id="KW-1133">Transmembrane helix</keyword>
<organism evidence="2">
    <name type="scientific">viral metagenome</name>
    <dbReference type="NCBI Taxonomy" id="1070528"/>
    <lineage>
        <taxon>unclassified sequences</taxon>
        <taxon>metagenomes</taxon>
        <taxon>organismal metagenomes</taxon>
    </lineage>
</organism>
<keyword evidence="1" id="KW-0472">Membrane</keyword>
<feature type="transmembrane region" description="Helical" evidence="1">
    <location>
        <begin position="398"/>
        <end position="416"/>
    </location>
</feature>
<name>A0A6C0LP79_9ZZZZ</name>
<feature type="transmembrane region" description="Helical" evidence="1">
    <location>
        <begin position="375"/>
        <end position="391"/>
    </location>
</feature>
<reference evidence="2" key="1">
    <citation type="journal article" date="2020" name="Nature">
        <title>Giant virus diversity and host interactions through global metagenomics.</title>
        <authorList>
            <person name="Schulz F."/>
            <person name="Roux S."/>
            <person name="Paez-Espino D."/>
            <person name="Jungbluth S."/>
            <person name="Walsh D.A."/>
            <person name="Denef V.J."/>
            <person name="McMahon K.D."/>
            <person name="Konstantinidis K.T."/>
            <person name="Eloe-Fadrosh E.A."/>
            <person name="Kyrpides N.C."/>
            <person name="Woyke T."/>
        </authorList>
    </citation>
    <scope>NUCLEOTIDE SEQUENCE</scope>
    <source>
        <strain evidence="2">GVMAG-M-3300027963-21</strain>
    </source>
</reference>